<dbReference type="InterPro" id="IPR003653">
    <property type="entry name" value="Peptidase_C48_C"/>
</dbReference>
<proteinExistence type="inferred from homology"/>
<evidence type="ECO:0000313" key="7">
    <source>
        <dbReference type="Proteomes" id="UP001152484"/>
    </source>
</evidence>
<dbReference type="AlphaFoldDB" id="A0A9P0ZDZ2"/>
<feature type="region of interest" description="Disordered" evidence="4">
    <location>
        <begin position="1"/>
        <end position="27"/>
    </location>
</feature>
<evidence type="ECO:0000256" key="1">
    <source>
        <dbReference type="ARBA" id="ARBA00005234"/>
    </source>
</evidence>
<sequence>MTTTAVSAMPAVSSTSTSNSSSSSASLNLQSRSVTPPLWVPYNSEAIGDVVTCIFAIATNKSSLVRFPIPCFATPIGTDSKTYQIHFILAILPHSSNSLFLRNLLICAVQGWKRSLCQQLGTDGSKVFNVHAHQKLVEVLKFSPLLQLPVQVTGAFVAFTDAEFVYIQLNVGKHWVLLVLDIKKRKGESLQLQFQKGGFIERDQNVHTLHQVFASQNHGLPQVYEVKGEEPMGERPLEIEVEENCPQQDNA</sequence>
<dbReference type="SUPFAM" id="SSF54001">
    <property type="entry name" value="Cysteine proteinases"/>
    <property type="match status" value="1"/>
</dbReference>
<dbReference type="GO" id="GO:0008234">
    <property type="term" value="F:cysteine-type peptidase activity"/>
    <property type="evidence" value="ECO:0007669"/>
    <property type="project" value="InterPro"/>
</dbReference>
<comment type="caution">
    <text evidence="6">The sequence shown here is derived from an EMBL/GenBank/DDBJ whole genome shotgun (WGS) entry which is preliminary data.</text>
</comment>
<keyword evidence="2" id="KW-0645">Protease</keyword>
<keyword evidence="7" id="KW-1185">Reference proteome</keyword>
<dbReference type="GO" id="GO:0006508">
    <property type="term" value="P:proteolysis"/>
    <property type="evidence" value="ECO:0007669"/>
    <property type="project" value="UniProtKB-KW"/>
</dbReference>
<dbReference type="Proteomes" id="UP001152484">
    <property type="component" value="Unassembled WGS sequence"/>
</dbReference>
<name>A0A9P0ZDZ2_CUSEU</name>
<gene>
    <name evidence="6" type="ORF">CEURO_LOCUS13086</name>
</gene>
<dbReference type="InterPro" id="IPR038765">
    <property type="entry name" value="Papain-like_cys_pep_sf"/>
</dbReference>
<evidence type="ECO:0000259" key="5">
    <source>
        <dbReference type="Pfam" id="PF02902"/>
    </source>
</evidence>
<reference evidence="6" key="1">
    <citation type="submission" date="2022-07" db="EMBL/GenBank/DDBJ databases">
        <authorList>
            <person name="Macas J."/>
            <person name="Novak P."/>
            <person name="Neumann P."/>
        </authorList>
    </citation>
    <scope>NUCLEOTIDE SEQUENCE</scope>
</reference>
<dbReference type="Gene3D" id="3.40.395.10">
    <property type="entry name" value="Adenoviral Proteinase, Chain A"/>
    <property type="match status" value="1"/>
</dbReference>
<organism evidence="6 7">
    <name type="scientific">Cuscuta europaea</name>
    <name type="common">European dodder</name>
    <dbReference type="NCBI Taxonomy" id="41803"/>
    <lineage>
        <taxon>Eukaryota</taxon>
        <taxon>Viridiplantae</taxon>
        <taxon>Streptophyta</taxon>
        <taxon>Embryophyta</taxon>
        <taxon>Tracheophyta</taxon>
        <taxon>Spermatophyta</taxon>
        <taxon>Magnoliopsida</taxon>
        <taxon>eudicotyledons</taxon>
        <taxon>Gunneridae</taxon>
        <taxon>Pentapetalae</taxon>
        <taxon>asterids</taxon>
        <taxon>lamiids</taxon>
        <taxon>Solanales</taxon>
        <taxon>Convolvulaceae</taxon>
        <taxon>Cuscuteae</taxon>
        <taxon>Cuscuta</taxon>
        <taxon>Cuscuta subgen. Cuscuta</taxon>
    </lineage>
</organism>
<evidence type="ECO:0000256" key="3">
    <source>
        <dbReference type="ARBA" id="ARBA00022801"/>
    </source>
</evidence>
<feature type="domain" description="Ubiquitin-like protease family profile" evidence="5">
    <location>
        <begin position="158"/>
        <end position="250"/>
    </location>
</feature>
<accession>A0A9P0ZDZ2</accession>
<evidence type="ECO:0000256" key="2">
    <source>
        <dbReference type="ARBA" id="ARBA00022670"/>
    </source>
</evidence>
<protein>
    <recommendedName>
        <fullName evidence="5">Ubiquitin-like protease family profile domain-containing protein</fullName>
    </recommendedName>
</protein>
<evidence type="ECO:0000256" key="4">
    <source>
        <dbReference type="SAM" id="MobiDB-lite"/>
    </source>
</evidence>
<comment type="similarity">
    <text evidence="1">Belongs to the peptidase C48 family.</text>
</comment>
<dbReference type="Pfam" id="PF02902">
    <property type="entry name" value="Peptidase_C48"/>
    <property type="match status" value="1"/>
</dbReference>
<feature type="compositionally biased region" description="Low complexity" evidence="4">
    <location>
        <begin position="11"/>
        <end position="27"/>
    </location>
</feature>
<dbReference type="EMBL" id="CAMAPE010000033">
    <property type="protein sequence ID" value="CAH9095358.1"/>
    <property type="molecule type" value="Genomic_DNA"/>
</dbReference>
<keyword evidence="3" id="KW-0378">Hydrolase</keyword>
<evidence type="ECO:0000313" key="6">
    <source>
        <dbReference type="EMBL" id="CAH9095358.1"/>
    </source>
</evidence>
<dbReference type="OrthoDB" id="5065855at2759"/>